<dbReference type="KEGG" id="spar:SPRG_06504"/>
<dbReference type="RefSeq" id="XP_012200711.1">
    <property type="nucleotide sequence ID" value="XM_012345321.1"/>
</dbReference>
<dbReference type="EMBL" id="KK583210">
    <property type="protein sequence ID" value="KDO28650.1"/>
    <property type="molecule type" value="Genomic_DNA"/>
</dbReference>
<evidence type="ECO:0008006" key="4">
    <source>
        <dbReference type="Google" id="ProtNLM"/>
    </source>
</evidence>
<evidence type="ECO:0000313" key="2">
    <source>
        <dbReference type="EMBL" id="KDO28650.1"/>
    </source>
</evidence>
<dbReference type="VEuPathDB" id="FungiDB:SPRG_06504"/>
<protein>
    <recommendedName>
        <fullName evidence="4">EamA domain-containing protein</fullName>
    </recommendedName>
</protein>
<proteinExistence type="predicted"/>
<dbReference type="InterPro" id="IPR037185">
    <property type="entry name" value="EmrE-like"/>
</dbReference>
<dbReference type="SUPFAM" id="SSF103481">
    <property type="entry name" value="Multidrug resistance efflux transporter EmrE"/>
    <property type="match status" value="1"/>
</dbReference>
<evidence type="ECO:0000313" key="3">
    <source>
        <dbReference type="Proteomes" id="UP000030745"/>
    </source>
</evidence>
<feature type="transmembrane region" description="Helical" evidence="1">
    <location>
        <begin position="87"/>
        <end position="109"/>
    </location>
</feature>
<evidence type="ECO:0000256" key="1">
    <source>
        <dbReference type="SAM" id="Phobius"/>
    </source>
</evidence>
<feature type="transmembrane region" description="Helical" evidence="1">
    <location>
        <begin position="31"/>
        <end position="50"/>
    </location>
</feature>
<dbReference type="OrthoDB" id="64403at2759"/>
<reference evidence="2 3" key="1">
    <citation type="journal article" date="2013" name="PLoS Genet.">
        <title>Distinctive expansion of potential virulence genes in the genome of the oomycete fish pathogen Saprolegnia parasitica.</title>
        <authorList>
            <person name="Jiang R.H."/>
            <person name="de Bruijn I."/>
            <person name="Haas B.J."/>
            <person name="Belmonte R."/>
            <person name="Lobach L."/>
            <person name="Christie J."/>
            <person name="van den Ackerveken G."/>
            <person name="Bottin A."/>
            <person name="Bulone V."/>
            <person name="Diaz-Moreno S.M."/>
            <person name="Dumas B."/>
            <person name="Fan L."/>
            <person name="Gaulin E."/>
            <person name="Govers F."/>
            <person name="Grenville-Briggs L.J."/>
            <person name="Horner N.R."/>
            <person name="Levin J.Z."/>
            <person name="Mammella M."/>
            <person name="Meijer H.J."/>
            <person name="Morris P."/>
            <person name="Nusbaum C."/>
            <person name="Oome S."/>
            <person name="Phillips A.J."/>
            <person name="van Rooyen D."/>
            <person name="Rzeszutek E."/>
            <person name="Saraiva M."/>
            <person name="Secombes C.J."/>
            <person name="Seidl M.F."/>
            <person name="Snel B."/>
            <person name="Stassen J.H."/>
            <person name="Sykes S."/>
            <person name="Tripathy S."/>
            <person name="van den Berg H."/>
            <person name="Vega-Arreguin J.C."/>
            <person name="Wawra S."/>
            <person name="Young S.K."/>
            <person name="Zeng Q."/>
            <person name="Dieguez-Uribeondo J."/>
            <person name="Russ C."/>
            <person name="Tyler B.M."/>
            <person name="van West P."/>
        </authorList>
    </citation>
    <scope>NUCLEOTIDE SEQUENCE [LARGE SCALE GENOMIC DNA]</scope>
    <source>
        <strain evidence="2 3">CBS 223.65</strain>
    </source>
</reference>
<name>A0A067CHJ2_SAPPC</name>
<keyword evidence="1" id="KW-0472">Membrane</keyword>
<feature type="transmembrane region" description="Helical" evidence="1">
    <location>
        <begin position="57"/>
        <end position="81"/>
    </location>
</feature>
<sequence length="145" mass="16103">MKKKEIASLYVCELFVTYIPCASAFPHVNAVQTALMLLAGVVTIIPLLFFSSAAQRIPLSLLGVIQYVCPSLQFLVGVLLYHEPFSTYKLIGFILVWLALLLFTAEGIWSHHRSSKAAIQEPSASHVEMPTRHCRCEVARVQTSV</sequence>
<dbReference type="Proteomes" id="UP000030745">
    <property type="component" value="Unassembled WGS sequence"/>
</dbReference>
<organism evidence="2 3">
    <name type="scientific">Saprolegnia parasitica (strain CBS 223.65)</name>
    <dbReference type="NCBI Taxonomy" id="695850"/>
    <lineage>
        <taxon>Eukaryota</taxon>
        <taxon>Sar</taxon>
        <taxon>Stramenopiles</taxon>
        <taxon>Oomycota</taxon>
        <taxon>Saprolegniomycetes</taxon>
        <taxon>Saprolegniales</taxon>
        <taxon>Saprolegniaceae</taxon>
        <taxon>Saprolegnia</taxon>
    </lineage>
</organism>
<dbReference type="AlphaFoldDB" id="A0A067CHJ2"/>
<accession>A0A067CHJ2</accession>
<keyword evidence="3" id="KW-1185">Reference proteome</keyword>
<feature type="transmembrane region" description="Helical" evidence="1">
    <location>
        <begin position="7"/>
        <end position="25"/>
    </location>
</feature>
<gene>
    <name evidence="2" type="ORF">SPRG_06504</name>
</gene>
<dbReference type="GeneID" id="24128852"/>
<dbReference type="STRING" id="695850.A0A067CHJ2"/>
<keyword evidence="1" id="KW-1133">Transmembrane helix</keyword>
<keyword evidence="1" id="KW-0812">Transmembrane</keyword>